<dbReference type="Gene3D" id="1.25.40.10">
    <property type="entry name" value="Tetratricopeptide repeat domain"/>
    <property type="match status" value="1"/>
</dbReference>
<dbReference type="FunCoup" id="A0A3Q1I300">
    <property type="interactions" value="984"/>
</dbReference>
<evidence type="ECO:0000256" key="1">
    <source>
        <dbReference type="ARBA" id="ARBA00000928"/>
    </source>
</evidence>
<comment type="subcellular location">
    <subcellularLocation>
        <location evidence="3">Mitochondrion</location>
    </subcellularLocation>
</comment>
<dbReference type="GO" id="GO:0030678">
    <property type="term" value="C:mitochondrial ribonuclease P complex"/>
    <property type="evidence" value="ECO:0007669"/>
    <property type="project" value="TreeGrafter"/>
</dbReference>
<dbReference type="GO" id="GO:0004526">
    <property type="term" value="F:ribonuclease P activity"/>
    <property type="evidence" value="ECO:0007669"/>
    <property type="project" value="UniProtKB-EC"/>
</dbReference>
<keyword evidence="8" id="KW-0479">Metal-binding</keyword>
<evidence type="ECO:0000256" key="15">
    <source>
        <dbReference type="ARBA" id="ARBA00044559"/>
    </source>
</evidence>
<dbReference type="RefSeq" id="XP_026212284.1">
    <property type="nucleotide sequence ID" value="XM_026356499.1"/>
</dbReference>
<evidence type="ECO:0000256" key="14">
    <source>
        <dbReference type="ARBA" id="ARBA00044536"/>
    </source>
</evidence>
<evidence type="ECO:0000313" key="18">
    <source>
        <dbReference type="Ensembl" id="ENSATEP00000014520.3"/>
    </source>
</evidence>
<evidence type="ECO:0000256" key="9">
    <source>
        <dbReference type="ARBA" id="ARBA00022801"/>
    </source>
</evidence>
<keyword evidence="12" id="KW-0809">Transit peptide</keyword>
<evidence type="ECO:0000256" key="5">
    <source>
        <dbReference type="ARBA" id="ARBA00012179"/>
    </source>
</evidence>
<evidence type="ECO:0000256" key="4">
    <source>
        <dbReference type="ARBA" id="ARBA00007626"/>
    </source>
</evidence>
<keyword evidence="6" id="KW-0819">tRNA processing</keyword>
<dbReference type="Ensembl" id="ENSATET00000014751.3">
    <property type="protein sequence ID" value="ENSATEP00000014520.3"/>
    <property type="gene ID" value="ENSATEG00000032438.1"/>
</dbReference>
<dbReference type="Pfam" id="PF16953">
    <property type="entry name" value="PRORP"/>
    <property type="match status" value="1"/>
</dbReference>
<proteinExistence type="inferred from homology"/>
<feature type="region of interest" description="Disordered" evidence="16">
    <location>
        <begin position="51"/>
        <end position="83"/>
    </location>
</feature>
<evidence type="ECO:0000256" key="7">
    <source>
        <dbReference type="ARBA" id="ARBA00022722"/>
    </source>
</evidence>
<evidence type="ECO:0000256" key="8">
    <source>
        <dbReference type="ARBA" id="ARBA00022723"/>
    </source>
</evidence>
<keyword evidence="7" id="KW-0540">Nuclease</keyword>
<dbReference type="Gene3D" id="3.40.50.11980">
    <property type="match status" value="1"/>
</dbReference>
<evidence type="ECO:0000256" key="16">
    <source>
        <dbReference type="SAM" id="MobiDB-lite"/>
    </source>
</evidence>
<keyword evidence="19" id="KW-1185">Reference proteome</keyword>
<comment type="catalytic activity">
    <reaction evidence="1">
        <text>Endonucleolytic cleavage of RNA, removing 5'-extranucleotides from tRNA precursor.</text>
        <dbReference type="EC" id="3.1.26.5"/>
    </reaction>
</comment>
<dbReference type="GO" id="GO:0046872">
    <property type="term" value="F:metal ion binding"/>
    <property type="evidence" value="ECO:0007669"/>
    <property type="project" value="UniProtKB-KW"/>
</dbReference>
<evidence type="ECO:0000256" key="3">
    <source>
        <dbReference type="ARBA" id="ARBA00004173"/>
    </source>
</evidence>
<evidence type="ECO:0000256" key="12">
    <source>
        <dbReference type="ARBA" id="ARBA00022946"/>
    </source>
</evidence>
<evidence type="ECO:0000256" key="11">
    <source>
        <dbReference type="ARBA" id="ARBA00022842"/>
    </source>
</evidence>
<keyword evidence="10" id="KW-0862">Zinc</keyword>
<dbReference type="PANTHER" id="PTHR13547:SF1">
    <property type="entry name" value="MITOCHONDRIAL RIBONUCLEASE P CATALYTIC SUBUNIT"/>
    <property type="match status" value="1"/>
</dbReference>
<evidence type="ECO:0000256" key="2">
    <source>
        <dbReference type="ARBA" id="ARBA00001946"/>
    </source>
</evidence>
<keyword evidence="11" id="KW-0460">Magnesium</keyword>
<dbReference type="CDD" id="cd18718">
    <property type="entry name" value="PIN_PRORP"/>
    <property type="match status" value="1"/>
</dbReference>
<dbReference type="STRING" id="64144.ENSATEP00000014520"/>
<dbReference type="InterPro" id="IPR031595">
    <property type="entry name" value="PRORP_C"/>
</dbReference>
<reference evidence="18" key="3">
    <citation type="submission" date="2025-09" db="UniProtKB">
        <authorList>
            <consortium name="Ensembl"/>
        </authorList>
    </citation>
    <scope>IDENTIFICATION</scope>
</reference>
<keyword evidence="13" id="KW-0496">Mitochondrion</keyword>
<organism evidence="18 19">
    <name type="scientific">Anabas testudineus</name>
    <name type="common">Climbing perch</name>
    <name type="synonym">Anthias testudineus</name>
    <dbReference type="NCBI Taxonomy" id="64144"/>
    <lineage>
        <taxon>Eukaryota</taxon>
        <taxon>Metazoa</taxon>
        <taxon>Chordata</taxon>
        <taxon>Craniata</taxon>
        <taxon>Vertebrata</taxon>
        <taxon>Euteleostomi</taxon>
        <taxon>Actinopterygii</taxon>
        <taxon>Neopterygii</taxon>
        <taxon>Teleostei</taxon>
        <taxon>Neoteleostei</taxon>
        <taxon>Acanthomorphata</taxon>
        <taxon>Anabantaria</taxon>
        <taxon>Anabantiformes</taxon>
        <taxon>Anabantoidei</taxon>
        <taxon>Anabantidae</taxon>
        <taxon>Anabas</taxon>
    </lineage>
</organism>
<dbReference type="AlphaFoldDB" id="A0A3Q1I300"/>
<dbReference type="PANTHER" id="PTHR13547">
    <property type="match status" value="1"/>
</dbReference>
<dbReference type="GeneID" id="113159675"/>
<dbReference type="CTD" id="9692"/>
<comment type="cofactor">
    <cofactor evidence="2">
        <name>Mg(2+)</name>
        <dbReference type="ChEBI" id="CHEBI:18420"/>
    </cofactor>
</comment>
<evidence type="ECO:0000256" key="6">
    <source>
        <dbReference type="ARBA" id="ARBA00022694"/>
    </source>
</evidence>
<evidence type="ECO:0000259" key="17">
    <source>
        <dbReference type="Pfam" id="PF16953"/>
    </source>
</evidence>
<dbReference type="FunFam" id="1.25.40.10:FF:001403">
    <property type="entry name" value="Mitochondrial ribonuclease P protein 3-like Protein"/>
    <property type="match status" value="1"/>
</dbReference>
<name>A0A3Q1I300_ANATE</name>
<sequence length="624" mass="71273">MGSTMILKARICLKPLQPFYHQGSSLCVTLCESSRLPSAARFLCTRDAKPNHGGRLTDIKKGSQTDGQDGERNRTVRQRKEERWENTVVRKGKSFTLQQKSSFPKSVFAAGTAKRTAEMLKRKAGLFSEDEDETEGKATKEAEKIQPPDRPLSVAEWRKLKESLGNLRRFEIHMMRVLFNSGAELDIAKSLLTFTAMETGTLSYELLLRYLTLCVSSGHDAEVIDVYNIMRGSFPSLETGASTLFIKSFSRTARWREAISILHDVKKVFTPSPRNYGDIIAAAILHSDITTAWALYDELIENGLSPHQETWDALFKGSRKTKESDTKNVETISELEHQERLLGILQYMRNNQIYPDHNLCSSIKSWFESLTGEKWTASWTTTTPHGVCGCCRSELESIQLTAEEYQHLRDRVMTDIIEGQDVFNKTTPEELERFKAFVKRKPAFDVVIDGLNVAHVNKDKSKLSETLLAVVSELNHQDLNVLVLGRKHMLLPSRSWDRRNMNLIQQKAQCFFTENISEDDPFLLYATLHSGNGCLFVSSDLMRDHKACLPDGATRRLFFKWQRGHQLVVDGYVALGRRVRFQSIPSYDTIIQTSGDMWHIPYDDTQDRSTYEVPQRWLCLTKKH</sequence>
<evidence type="ECO:0000313" key="19">
    <source>
        <dbReference type="Proteomes" id="UP000265040"/>
    </source>
</evidence>
<reference evidence="18" key="1">
    <citation type="submission" date="2021-04" db="EMBL/GenBank/DDBJ databases">
        <authorList>
            <consortium name="Wellcome Sanger Institute Data Sharing"/>
        </authorList>
    </citation>
    <scope>NUCLEOTIDE SEQUENCE [LARGE SCALE GENOMIC DNA]</scope>
</reference>
<protein>
    <recommendedName>
        <fullName evidence="14">Mitochondrial ribonuclease P catalytic subunit</fullName>
        <ecNumber evidence="5">3.1.26.5</ecNumber>
    </recommendedName>
    <alternativeName>
        <fullName evidence="15">Mitochondrial ribonuclease P protein 3</fullName>
    </alternativeName>
</protein>
<dbReference type="GO" id="GO:0001682">
    <property type="term" value="P:tRNA 5'-leader removal"/>
    <property type="evidence" value="ECO:0007669"/>
    <property type="project" value="TreeGrafter"/>
</dbReference>
<dbReference type="EC" id="3.1.26.5" evidence="5"/>
<evidence type="ECO:0000256" key="10">
    <source>
        <dbReference type="ARBA" id="ARBA00022833"/>
    </source>
</evidence>
<feature type="region of interest" description="Disordered" evidence="16">
    <location>
        <begin position="128"/>
        <end position="149"/>
    </location>
</feature>
<dbReference type="InterPro" id="IPR033495">
    <property type="entry name" value="MRPP3_PIN_dom"/>
</dbReference>
<feature type="domain" description="PRORP" evidence="17">
    <location>
        <begin position="385"/>
        <end position="619"/>
    </location>
</feature>
<dbReference type="GeneTree" id="ENSGT00390000002201"/>
<comment type="similarity">
    <text evidence="4">Belongs to the PPR family. P subfamily.</text>
</comment>
<dbReference type="InterPro" id="IPR011990">
    <property type="entry name" value="TPR-like_helical_dom_sf"/>
</dbReference>
<reference evidence="18" key="2">
    <citation type="submission" date="2025-08" db="UniProtKB">
        <authorList>
            <consortium name="Ensembl"/>
        </authorList>
    </citation>
    <scope>IDENTIFICATION</scope>
</reference>
<accession>A0A3Q1I300</accession>
<evidence type="ECO:0000256" key="13">
    <source>
        <dbReference type="ARBA" id="ARBA00023128"/>
    </source>
</evidence>
<dbReference type="GO" id="GO:0097745">
    <property type="term" value="P:mitochondrial tRNA 5'-end processing"/>
    <property type="evidence" value="ECO:0007669"/>
    <property type="project" value="TreeGrafter"/>
</dbReference>
<keyword evidence="9" id="KW-0378">Hydrolase</keyword>
<dbReference type="Proteomes" id="UP000265040">
    <property type="component" value="Chromosome 12"/>
</dbReference>
<dbReference type="InParanoid" id="A0A3Q1I300"/>
<feature type="compositionally biased region" description="Basic and acidic residues" evidence="16">
    <location>
        <begin position="135"/>
        <end position="147"/>
    </location>
</feature>